<dbReference type="Gene3D" id="3.40.50.410">
    <property type="entry name" value="von Willebrand factor, type A domain"/>
    <property type="match status" value="1"/>
</dbReference>
<evidence type="ECO:0000256" key="3">
    <source>
        <dbReference type="ARBA" id="ARBA00022729"/>
    </source>
</evidence>
<keyword evidence="9" id="KW-1185">Reference proteome</keyword>
<dbReference type="EnsemblMetazoa" id="CapteT104247">
    <property type="protein sequence ID" value="CapteP104247"/>
    <property type="gene ID" value="CapteG104247"/>
</dbReference>
<dbReference type="OrthoDB" id="199024at2759"/>
<dbReference type="FunFam" id="3.40.50.410:FF:000004">
    <property type="entry name" value="collagen alpha-6(VI) chain"/>
    <property type="match status" value="1"/>
</dbReference>
<keyword evidence="3" id="KW-0732">Signal</keyword>
<evidence type="ECO:0000256" key="2">
    <source>
        <dbReference type="ARBA" id="ARBA00022525"/>
    </source>
</evidence>
<sequence>ADIVFIVDSSGSIQEENFNRMKSFLSGLAGELDIDKGVIRFGVLQFSTDVELEFNMNDYTARADIQSHIQGMPYIRGTTNTAEAIKYADTTMFTKNNGDRSTAENIIVVMTDGGSNDKLATFSEATKAKTRATLITMGLGNWVDTFELKALASDSYKQNLILVERWNQLDSFIDVLRDMLCNSRSIIFYS</sequence>
<proteinExistence type="predicted"/>
<dbReference type="GO" id="GO:0005576">
    <property type="term" value="C:extracellular region"/>
    <property type="evidence" value="ECO:0007669"/>
    <property type="project" value="UniProtKB-SubCell"/>
</dbReference>
<dbReference type="Proteomes" id="UP000014760">
    <property type="component" value="Unassembled WGS sequence"/>
</dbReference>
<reference evidence="8" key="3">
    <citation type="submission" date="2015-06" db="UniProtKB">
        <authorList>
            <consortium name="EnsemblMetazoa"/>
        </authorList>
    </citation>
    <scope>IDENTIFICATION</scope>
</reference>
<dbReference type="PANTHER" id="PTHR24020">
    <property type="entry name" value="COLLAGEN ALPHA"/>
    <property type="match status" value="1"/>
</dbReference>
<reference evidence="9" key="1">
    <citation type="submission" date="2012-12" db="EMBL/GenBank/DDBJ databases">
        <authorList>
            <person name="Hellsten U."/>
            <person name="Grimwood J."/>
            <person name="Chapman J.A."/>
            <person name="Shapiro H."/>
            <person name="Aerts A."/>
            <person name="Otillar R.P."/>
            <person name="Terry A.Y."/>
            <person name="Boore J.L."/>
            <person name="Simakov O."/>
            <person name="Marletaz F."/>
            <person name="Cho S.-J."/>
            <person name="Edsinger-Gonzales E."/>
            <person name="Havlak P."/>
            <person name="Kuo D.-H."/>
            <person name="Larsson T."/>
            <person name="Lv J."/>
            <person name="Arendt D."/>
            <person name="Savage R."/>
            <person name="Osoegawa K."/>
            <person name="de Jong P."/>
            <person name="Lindberg D.R."/>
            <person name="Seaver E.C."/>
            <person name="Weisblat D.A."/>
            <person name="Putnam N.H."/>
            <person name="Grigoriev I.V."/>
            <person name="Rokhsar D.S."/>
        </authorList>
    </citation>
    <scope>NUCLEOTIDE SEQUENCE</scope>
    <source>
        <strain evidence="9">I ESC-2004</strain>
    </source>
</reference>
<protein>
    <recommendedName>
        <fullName evidence="6">VWFA domain-containing protein</fullName>
    </recommendedName>
</protein>
<dbReference type="InterPro" id="IPR002035">
    <property type="entry name" value="VWF_A"/>
</dbReference>
<dbReference type="SUPFAM" id="SSF53300">
    <property type="entry name" value="vWA-like"/>
    <property type="match status" value="1"/>
</dbReference>
<dbReference type="SMART" id="SM00327">
    <property type="entry name" value="VWA"/>
    <property type="match status" value="1"/>
</dbReference>
<dbReference type="InterPro" id="IPR036465">
    <property type="entry name" value="vWFA_dom_sf"/>
</dbReference>
<evidence type="ECO:0000313" key="9">
    <source>
        <dbReference type="Proteomes" id="UP000014760"/>
    </source>
</evidence>
<dbReference type="OMA" id="NMFTHEN"/>
<dbReference type="EMBL" id="KB311229">
    <property type="protein sequence ID" value="ELT89682.1"/>
    <property type="molecule type" value="Genomic_DNA"/>
</dbReference>
<gene>
    <name evidence="7" type="ORF">CAPTEDRAFT_104247</name>
</gene>
<keyword evidence="5" id="KW-0325">Glycoprotein</keyword>
<dbReference type="PANTHER" id="PTHR24020:SF84">
    <property type="entry name" value="VWFA DOMAIN-CONTAINING PROTEIN"/>
    <property type="match status" value="1"/>
</dbReference>
<dbReference type="PROSITE" id="PS50234">
    <property type="entry name" value="VWFA"/>
    <property type="match status" value="1"/>
</dbReference>
<dbReference type="Pfam" id="PF00092">
    <property type="entry name" value="VWA"/>
    <property type="match status" value="1"/>
</dbReference>
<evidence type="ECO:0000256" key="5">
    <source>
        <dbReference type="ARBA" id="ARBA00023180"/>
    </source>
</evidence>
<reference evidence="7 9" key="2">
    <citation type="journal article" date="2013" name="Nature">
        <title>Insights into bilaterian evolution from three spiralian genomes.</title>
        <authorList>
            <person name="Simakov O."/>
            <person name="Marletaz F."/>
            <person name="Cho S.J."/>
            <person name="Edsinger-Gonzales E."/>
            <person name="Havlak P."/>
            <person name="Hellsten U."/>
            <person name="Kuo D.H."/>
            <person name="Larsson T."/>
            <person name="Lv J."/>
            <person name="Arendt D."/>
            <person name="Savage R."/>
            <person name="Osoegawa K."/>
            <person name="de Jong P."/>
            <person name="Grimwood J."/>
            <person name="Chapman J.A."/>
            <person name="Shapiro H."/>
            <person name="Aerts A."/>
            <person name="Otillar R.P."/>
            <person name="Terry A.Y."/>
            <person name="Boore J.L."/>
            <person name="Grigoriev I.V."/>
            <person name="Lindberg D.R."/>
            <person name="Seaver E.C."/>
            <person name="Weisblat D.A."/>
            <person name="Putnam N.H."/>
            <person name="Rokhsar D.S."/>
        </authorList>
    </citation>
    <scope>NUCLEOTIDE SEQUENCE</scope>
    <source>
        <strain evidence="7 9">I ESC-2004</strain>
    </source>
</reference>
<dbReference type="AlphaFoldDB" id="R7TDW5"/>
<evidence type="ECO:0000313" key="8">
    <source>
        <dbReference type="EnsemblMetazoa" id="CapteP104247"/>
    </source>
</evidence>
<keyword evidence="2" id="KW-0964">Secreted</keyword>
<evidence type="ECO:0000313" key="7">
    <source>
        <dbReference type="EMBL" id="ELT89682.1"/>
    </source>
</evidence>
<dbReference type="STRING" id="283909.R7TDW5"/>
<keyword evidence="4" id="KW-0677">Repeat</keyword>
<dbReference type="InterPro" id="IPR050525">
    <property type="entry name" value="ECM_Assembly_Org"/>
</dbReference>
<dbReference type="CDD" id="cd01450">
    <property type="entry name" value="vWFA_subfamily_ECM"/>
    <property type="match status" value="1"/>
</dbReference>
<dbReference type="EMBL" id="AMQN01003210">
    <property type="status" value="NOT_ANNOTATED_CDS"/>
    <property type="molecule type" value="Genomic_DNA"/>
</dbReference>
<evidence type="ECO:0000256" key="4">
    <source>
        <dbReference type="ARBA" id="ARBA00022737"/>
    </source>
</evidence>
<organism evidence="7">
    <name type="scientific">Capitella teleta</name>
    <name type="common">Polychaete worm</name>
    <dbReference type="NCBI Taxonomy" id="283909"/>
    <lineage>
        <taxon>Eukaryota</taxon>
        <taxon>Metazoa</taxon>
        <taxon>Spiralia</taxon>
        <taxon>Lophotrochozoa</taxon>
        <taxon>Annelida</taxon>
        <taxon>Polychaeta</taxon>
        <taxon>Sedentaria</taxon>
        <taxon>Scolecida</taxon>
        <taxon>Capitellidae</taxon>
        <taxon>Capitella</taxon>
    </lineage>
</organism>
<accession>R7TDW5</accession>
<feature type="non-terminal residue" evidence="7">
    <location>
        <position position="1"/>
    </location>
</feature>
<evidence type="ECO:0000256" key="1">
    <source>
        <dbReference type="ARBA" id="ARBA00004613"/>
    </source>
</evidence>
<dbReference type="HOGENOM" id="CLU_008905_4_0_1"/>
<comment type="subcellular location">
    <subcellularLocation>
        <location evidence="1">Secreted</location>
    </subcellularLocation>
</comment>
<dbReference type="PRINTS" id="PR00453">
    <property type="entry name" value="VWFADOMAIN"/>
</dbReference>
<name>R7TDW5_CAPTE</name>
<evidence type="ECO:0000259" key="6">
    <source>
        <dbReference type="PROSITE" id="PS50234"/>
    </source>
</evidence>
<feature type="domain" description="VWFA" evidence="6">
    <location>
        <begin position="2"/>
        <end position="176"/>
    </location>
</feature>